<dbReference type="GO" id="GO:0003677">
    <property type="term" value="F:DNA binding"/>
    <property type="evidence" value="ECO:0007669"/>
    <property type="project" value="InterPro"/>
</dbReference>
<gene>
    <name evidence="1" type="ORF">UFOVP817_41</name>
</gene>
<proteinExistence type="predicted"/>
<organism evidence="1">
    <name type="scientific">uncultured Caudovirales phage</name>
    <dbReference type="NCBI Taxonomy" id="2100421"/>
    <lineage>
        <taxon>Viruses</taxon>
        <taxon>Duplodnaviria</taxon>
        <taxon>Heunggongvirae</taxon>
        <taxon>Uroviricota</taxon>
        <taxon>Caudoviricetes</taxon>
        <taxon>Peduoviridae</taxon>
        <taxon>Maltschvirus</taxon>
        <taxon>Maltschvirus maltsch</taxon>
    </lineage>
</organism>
<evidence type="ECO:0000313" key="1">
    <source>
        <dbReference type="EMBL" id="CAB4165179.1"/>
    </source>
</evidence>
<dbReference type="InterPro" id="IPR010982">
    <property type="entry name" value="Lambda_DNA-bd_dom_sf"/>
</dbReference>
<accession>A0A6J5P046</accession>
<dbReference type="SUPFAM" id="SSF47413">
    <property type="entry name" value="lambda repressor-like DNA-binding domains"/>
    <property type="match status" value="1"/>
</dbReference>
<dbReference type="CDD" id="cd00093">
    <property type="entry name" value="HTH_XRE"/>
    <property type="match status" value="1"/>
</dbReference>
<dbReference type="EMBL" id="LR796774">
    <property type="protein sequence ID" value="CAB4165179.1"/>
    <property type="molecule type" value="Genomic_DNA"/>
</dbReference>
<sequence>MNTKPTSKEFADLLRAWRAENEFSQRDAACVLGINKRTLENWEQERAMIQGYGLQQLLRKLHQKRIKLPRL</sequence>
<reference evidence="1" key="1">
    <citation type="submission" date="2020-04" db="EMBL/GenBank/DDBJ databases">
        <authorList>
            <person name="Chiriac C."/>
            <person name="Salcher M."/>
            <person name="Ghai R."/>
            <person name="Kavagutti S V."/>
        </authorList>
    </citation>
    <scope>NUCLEOTIDE SEQUENCE</scope>
</reference>
<protein>
    <submittedName>
        <fullName evidence="1">HTH_XRE domain containing protein</fullName>
    </submittedName>
</protein>
<dbReference type="Gene3D" id="1.10.260.40">
    <property type="entry name" value="lambda repressor-like DNA-binding domains"/>
    <property type="match status" value="1"/>
</dbReference>
<name>A0A6J5P046_9CAUD</name>
<dbReference type="InterPro" id="IPR001387">
    <property type="entry name" value="Cro/C1-type_HTH"/>
</dbReference>